<gene>
    <name evidence="1" type="ORF">DdX_07153</name>
</gene>
<organism evidence="1 2">
    <name type="scientific">Ditylenchus destructor</name>
    <dbReference type="NCBI Taxonomy" id="166010"/>
    <lineage>
        <taxon>Eukaryota</taxon>
        <taxon>Metazoa</taxon>
        <taxon>Ecdysozoa</taxon>
        <taxon>Nematoda</taxon>
        <taxon>Chromadorea</taxon>
        <taxon>Rhabditida</taxon>
        <taxon>Tylenchina</taxon>
        <taxon>Tylenchomorpha</taxon>
        <taxon>Sphaerularioidea</taxon>
        <taxon>Anguinidae</taxon>
        <taxon>Anguininae</taxon>
        <taxon>Ditylenchus</taxon>
    </lineage>
</organism>
<evidence type="ECO:0008006" key="3">
    <source>
        <dbReference type="Google" id="ProtNLM"/>
    </source>
</evidence>
<evidence type="ECO:0000313" key="2">
    <source>
        <dbReference type="Proteomes" id="UP001201812"/>
    </source>
</evidence>
<comment type="caution">
    <text evidence="1">The sequence shown here is derived from an EMBL/GenBank/DDBJ whole genome shotgun (WGS) entry which is preliminary data.</text>
</comment>
<dbReference type="Proteomes" id="UP001201812">
    <property type="component" value="Unassembled WGS sequence"/>
</dbReference>
<protein>
    <recommendedName>
        <fullName evidence="3">F-box domain-containing protein</fullName>
    </recommendedName>
</protein>
<sequence length="325" mass="38059">MYSAISTVLSISTFTAALTECFKKKATKATLVLEQAKPEQPMDQLPHHNIPFGLFYKILACFDRRELCRLRNVNRRHYIVIESKFGTTPYLVFKDQRLRECWWEWSLSENQSEEMPIQVRRQLPTSKFVRFNTSTFLITSVSDLIVQSISHVWENQELFIETTSFALQHSNYVWNEEWTRLAAKAKYLDLNSKGLIPYLRQLTSGNCVHLELCVPDETLDDVQIPWGHILDFLFKRNTKGMDIYARHPSNHHQVELREFFQQVKQKFLDSLAPVDFNFEWTCSPFASNDDFTFDDCSVENPRTKQHLILNSTAAEFQLTIAESEQ</sequence>
<reference evidence="1" key="1">
    <citation type="submission" date="2022-01" db="EMBL/GenBank/DDBJ databases">
        <title>Genome Sequence Resource for Two Populations of Ditylenchus destructor, the Migratory Endoparasitic Phytonematode.</title>
        <authorList>
            <person name="Zhang H."/>
            <person name="Lin R."/>
            <person name="Xie B."/>
        </authorList>
    </citation>
    <scope>NUCLEOTIDE SEQUENCE</scope>
    <source>
        <strain evidence="1">BazhouSP</strain>
    </source>
</reference>
<proteinExistence type="predicted"/>
<dbReference type="EMBL" id="JAKKPZ010000009">
    <property type="protein sequence ID" value="KAI1717406.1"/>
    <property type="molecule type" value="Genomic_DNA"/>
</dbReference>
<evidence type="ECO:0000313" key="1">
    <source>
        <dbReference type="EMBL" id="KAI1717406.1"/>
    </source>
</evidence>
<accession>A0AAD4R8Y5</accession>
<keyword evidence="2" id="KW-1185">Reference proteome</keyword>
<name>A0AAD4R8Y5_9BILA</name>
<dbReference type="AlphaFoldDB" id="A0AAD4R8Y5"/>